<proteinExistence type="predicted"/>
<dbReference type="Proteomes" id="UP000822862">
    <property type="component" value="Chromosome"/>
</dbReference>
<accession>A0ABX8YY41</accession>
<keyword evidence="2" id="KW-1185">Reference proteome</keyword>
<reference evidence="1 2" key="1">
    <citation type="submission" date="2020-01" db="EMBL/GenBank/DDBJ databases">
        <authorList>
            <person name="Sixt B."/>
            <person name="Schulz F."/>
            <person name="Kostanjsek R."/>
            <person name="Koestlbacher S."/>
            <person name="Collingro A."/>
            <person name="Toenshoff E."/>
            <person name="Horn M."/>
        </authorList>
    </citation>
    <scope>NUCLEOTIDE SEQUENCE [LARGE SCALE GENOMIC DNA]</scope>
    <source>
        <strain evidence="1 2">15C</strain>
    </source>
</reference>
<evidence type="ECO:0000313" key="1">
    <source>
        <dbReference type="EMBL" id="QZA58185.1"/>
    </source>
</evidence>
<evidence type="ECO:0000313" key="2">
    <source>
        <dbReference type="Proteomes" id="UP000822862"/>
    </source>
</evidence>
<name>A0ABX8YY41_9BACT</name>
<organism evidence="1 2">
    <name type="scientific">Candidatus Rhabdochlamydia porcellionis</name>
    <dbReference type="NCBI Taxonomy" id="225148"/>
    <lineage>
        <taxon>Bacteria</taxon>
        <taxon>Pseudomonadati</taxon>
        <taxon>Chlamydiota</taxon>
        <taxon>Chlamydiia</taxon>
        <taxon>Parachlamydiales</taxon>
        <taxon>Candidatus Rhabdochlamydiaceae</taxon>
        <taxon>Candidatus Rhabdochlamydia</taxon>
    </lineage>
</organism>
<gene>
    <name evidence="1" type="ORF">RHAB15C_0000055</name>
</gene>
<dbReference type="EMBL" id="CP075585">
    <property type="protein sequence ID" value="QZA58185.1"/>
    <property type="molecule type" value="Genomic_DNA"/>
</dbReference>
<reference evidence="1 2" key="2">
    <citation type="submission" date="2021-05" db="EMBL/GenBank/DDBJ databases">
        <title>Ecology and evolution of chlamydial symbionts of arthropods.</title>
        <authorList>
            <person name="Halter T."/>
            <person name="Sixt B.S."/>
            <person name="Toenshoff E.R."/>
            <person name="Koestlbacher S."/>
            <person name="Schulz F."/>
            <person name="Kostanjsek R."/>
            <person name="Collingro A."/>
            <person name="Hendrickx F."/>
            <person name="Horn M."/>
        </authorList>
    </citation>
    <scope>NUCLEOTIDE SEQUENCE [LARGE SCALE GENOMIC DNA]</scope>
    <source>
        <strain evidence="1 2">15C</strain>
    </source>
</reference>
<protein>
    <submittedName>
        <fullName evidence="1">Uncharacterized protein</fullName>
    </submittedName>
</protein>
<sequence length="149" mass="17593">MVAICIFSMMASISGWQIFRMISEYRFSNQVTDCFSSLQNAQSLALLYQTDVFFEIFLENDTYYYRIYSDEPFPPSILNREKKQALSAVKVCKYNKEYIKNKKWGISSNGLIYPRGVIYFAKQEKKGLWIDLQKGFLIKCAKEKPIKRW</sequence>